<dbReference type="PANTHER" id="PTHR12181">
    <property type="entry name" value="LIPIN"/>
    <property type="match status" value="1"/>
</dbReference>
<dbReference type="PANTHER" id="PTHR12181:SF12">
    <property type="entry name" value="PHOSPHATIDATE PHOSPHATASE"/>
    <property type="match status" value="1"/>
</dbReference>
<dbReference type="InterPro" id="IPR007651">
    <property type="entry name" value="Lipin_N"/>
</dbReference>
<accession>S8CEU9</accession>
<evidence type="ECO:0000313" key="2">
    <source>
        <dbReference type="EMBL" id="EPS65340.1"/>
    </source>
</evidence>
<feature type="non-terminal residue" evidence="2">
    <location>
        <position position="200"/>
    </location>
</feature>
<dbReference type="Pfam" id="PF04571">
    <property type="entry name" value="Lipin_N"/>
    <property type="match status" value="1"/>
</dbReference>
<protein>
    <recommendedName>
        <fullName evidence="1">Lipin N-terminal domain-containing protein</fullName>
    </recommendedName>
</protein>
<feature type="domain" description="Lipin N-terminal" evidence="1">
    <location>
        <begin position="1"/>
        <end position="103"/>
    </location>
</feature>
<name>S8CEU9_9LAMI</name>
<evidence type="ECO:0000259" key="1">
    <source>
        <dbReference type="Pfam" id="PF04571"/>
    </source>
</evidence>
<keyword evidence="3" id="KW-1185">Reference proteome</keyword>
<sequence length="200" mass="22028">MQAVGRLGSYISRSVYNVSGTFHPFGGSVDIIVVEQPDGSFKSSPWYVRFGKFQGVLKAKETVVTIDVNSTEADFHMYLDSRGEAYFFKEIDAEEEEGDSLCCSPPTSSGEEMEAISAESVSFPVKETKSCCNDYASGIEMKSLNHRNGSRRLGGLIFGGKRRTVEEEGEKSSDAVRTESMERAEMAANLLDLKWSTNLS</sequence>
<proteinExistence type="predicted"/>
<reference evidence="2 3" key="1">
    <citation type="journal article" date="2013" name="BMC Genomics">
        <title>The miniature genome of a carnivorous plant Genlisea aurea contains a low number of genes and short non-coding sequences.</title>
        <authorList>
            <person name="Leushkin E.V."/>
            <person name="Sutormin R.A."/>
            <person name="Nabieva E.R."/>
            <person name="Penin A.A."/>
            <person name="Kondrashov A.S."/>
            <person name="Logacheva M.D."/>
        </authorList>
    </citation>
    <scope>NUCLEOTIDE SEQUENCE [LARGE SCALE GENOMIC DNA]</scope>
</reference>
<organism evidence="2 3">
    <name type="scientific">Genlisea aurea</name>
    <dbReference type="NCBI Taxonomy" id="192259"/>
    <lineage>
        <taxon>Eukaryota</taxon>
        <taxon>Viridiplantae</taxon>
        <taxon>Streptophyta</taxon>
        <taxon>Embryophyta</taxon>
        <taxon>Tracheophyta</taxon>
        <taxon>Spermatophyta</taxon>
        <taxon>Magnoliopsida</taxon>
        <taxon>eudicotyledons</taxon>
        <taxon>Gunneridae</taxon>
        <taxon>Pentapetalae</taxon>
        <taxon>asterids</taxon>
        <taxon>lamiids</taxon>
        <taxon>Lamiales</taxon>
        <taxon>Lentibulariaceae</taxon>
        <taxon>Genlisea</taxon>
    </lineage>
</organism>
<dbReference type="OrthoDB" id="4567at2759"/>
<dbReference type="EMBL" id="AUSU01004296">
    <property type="protein sequence ID" value="EPS65340.1"/>
    <property type="molecule type" value="Genomic_DNA"/>
</dbReference>
<comment type="caution">
    <text evidence="2">The sequence shown here is derived from an EMBL/GenBank/DDBJ whole genome shotgun (WGS) entry which is preliminary data.</text>
</comment>
<gene>
    <name evidence="2" type="ORF">M569_09437</name>
</gene>
<dbReference type="AlphaFoldDB" id="S8CEU9"/>
<dbReference type="GO" id="GO:0008195">
    <property type="term" value="F:phosphatidate phosphatase activity"/>
    <property type="evidence" value="ECO:0007669"/>
    <property type="project" value="TreeGrafter"/>
</dbReference>
<evidence type="ECO:0000313" key="3">
    <source>
        <dbReference type="Proteomes" id="UP000015453"/>
    </source>
</evidence>
<dbReference type="Proteomes" id="UP000015453">
    <property type="component" value="Unassembled WGS sequence"/>
</dbReference>
<dbReference type="InterPro" id="IPR026058">
    <property type="entry name" value="LIPIN"/>
</dbReference>